<feature type="region of interest" description="Disordered" evidence="1">
    <location>
        <begin position="53"/>
        <end position="72"/>
    </location>
</feature>
<name>A0ABQ3VPB4_9CHLR</name>
<sequence length="72" mass="8166">MKRADADYSRGIVSGKFVNNIQVRENRAIRYWTLCHQPLSDFVVKTREYPGQQQIGKGTLSPSKHTFASGPQ</sequence>
<organism evidence="2 3">
    <name type="scientific">Dictyobacter formicarum</name>
    <dbReference type="NCBI Taxonomy" id="2778368"/>
    <lineage>
        <taxon>Bacteria</taxon>
        <taxon>Bacillati</taxon>
        <taxon>Chloroflexota</taxon>
        <taxon>Ktedonobacteria</taxon>
        <taxon>Ktedonobacterales</taxon>
        <taxon>Dictyobacteraceae</taxon>
        <taxon>Dictyobacter</taxon>
    </lineage>
</organism>
<dbReference type="EMBL" id="BNJJ01000017">
    <property type="protein sequence ID" value="GHO87516.1"/>
    <property type="molecule type" value="Genomic_DNA"/>
</dbReference>
<reference evidence="2 3" key="1">
    <citation type="journal article" date="2021" name="Int. J. Syst. Evol. Microbiol.">
        <title>Reticulibacter mediterranei gen. nov., sp. nov., within the new family Reticulibacteraceae fam. nov., and Ktedonospora formicarum gen. nov., sp. nov., Ktedonobacter robiniae sp. nov., Dictyobacter formicarum sp. nov. and Dictyobacter arantiisoli sp. nov., belonging to the class Ktedonobacteria.</title>
        <authorList>
            <person name="Yabe S."/>
            <person name="Zheng Y."/>
            <person name="Wang C.M."/>
            <person name="Sakai Y."/>
            <person name="Abe K."/>
            <person name="Yokota A."/>
            <person name="Donadio S."/>
            <person name="Cavaletti L."/>
            <person name="Monciardini P."/>
        </authorList>
    </citation>
    <scope>NUCLEOTIDE SEQUENCE [LARGE SCALE GENOMIC DNA]</scope>
    <source>
        <strain evidence="2 3">SOSP1-9</strain>
    </source>
</reference>
<comment type="caution">
    <text evidence="2">The sequence shown here is derived from an EMBL/GenBank/DDBJ whole genome shotgun (WGS) entry which is preliminary data.</text>
</comment>
<accession>A0ABQ3VPB4</accession>
<keyword evidence="3" id="KW-1185">Reference proteome</keyword>
<dbReference type="Proteomes" id="UP000635565">
    <property type="component" value="Unassembled WGS sequence"/>
</dbReference>
<evidence type="ECO:0000313" key="3">
    <source>
        <dbReference type="Proteomes" id="UP000635565"/>
    </source>
</evidence>
<evidence type="ECO:0000313" key="2">
    <source>
        <dbReference type="EMBL" id="GHO87516.1"/>
    </source>
</evidence>
<evidence type="ECO:0000256" key="1">
    <source>
        <dbReference type="SAM" id="MobiDB-lite"/>
    </source>
</evidence>
<protein>
    <submittedName>
        <fullName evidence="2">Uncharacterized protein</fullName>
    </submittedName>
</protein>
<proteinExistence type="predicted"/>
<gene>
    <name evidence="2" type="ORF">KSZ_55220</name>
</gene>